<dbReference type="Proteomes" id="UP001596109">
    <property type="component" value="Unassembled WGS sequence"/>
</dbReference>
<gene>
    <name evidence="1" type="ORF">ACFPRA_23925</name>
</gene>
<dbReference type="EMBL" id="JBHSNO010000022">
    <property type="protein sequence ID" value="MFC5591928.1"/>
    <property type="molecule type" value="Genomic_DNA"/>
</dbReference>
<evidence type="ECO:0000313" key="2">
    <source>
        <dbReference type="Proteomes" id="UP001596109"/>
    </source>
</evidence>
<accession>A0ABW0TU86</accession>
<comment type="caution">
    <text evidence="1">The sequence shown here is derived from an EMBL/GenBank/DDBJ whole genome shotgun (WGS) entry which is preliminary data.</text>
</comment>
<reference evidence="2" key="1">
    <citation type="journal article" date="2019" name="Int. J. Syst. Evol. Microbiol.">
        <title>The Global Catalogue of Microorganisms (GCM) 10K type strain sequencing project: providing services to taxonomists for standard genome sequencing and annotation.</title>
        <authorList>
            <consortium name="The Broad Institute Genomics Platform"/>
            <consortium name="The Broad Institute Genome Sequencing Center for Infectious Disease"/>
            <person name="Wu L."/>
            <person name="Ma J."/>
        </authorList>
    </citation>
    <scope>NUCLEOTIDE SEQUENCE [LARGE SCALE GENOMIC DNA]</scope>
    <source>
        <strain evidence="2">CGMCC 4.1434</strain>
    </source>
</reference>
<keyword evidence="2" id="KW-1185">Reference proteome</keyword>
<dbReference type="RefSeq" id="WP_381440379.1">
    <property type="nucleotide sequence ID" value="NZ_JBHSNO010000022.1"/>
</dbReference>
<organism evidence="1 2">
    <name type="scientific">Sporosarcina soli</name>
    <dbReference type="NCBI Taxonomy" id="334736"/>
    <lineage>
        <taxon>Bacteria</taxon>
        <taxon>Bacillati</taxon>
        <taxon>Bacillota</taxon>
        <taxon>Bacilli</taxon>
        <taxon>Bacillales</taxon>
        <taxon>Caryophanaceae</taxon>
        <taxon>Sporosarcina</taxon>
    </lineage>
</organism>
<evidence type="ECO:0000313" key="1">
    <source>
        <dbReference type="EMBL" id="MFC5591928.1"/>
    </source>
</evidence>
<proteinExistence type="predicted"/>
<sequence length="51" mass="6066">MKRRVPKGMCSTFKMLRQRVFLAWLISWHEDAEDFTWMDIAGYDGMVIGKL</sequence>
<protein>
    <submittedName>
        <fullName evidence="1">Uncharacterized protein</fullName>
    </submittedName>
</protein>
<name>A0ABW0TU86_9BACL</name>